<gene>
    <name evidence="3" type="ORF">E1298_04855</name>
</gene>
<dbReference type="Gene3D" id="3.30.565.10">
    <property type="entry name" value="Histidine kinase-like ATPase, C-terminal domain"/>
    <property type="match status" value="1"/>
</dbReference>
<evidence type="ECO:0000259" key="2">
    <source>
        <dbReference type="Pfam" id="PF13581"/>
    </source>
</evidence>
<feature type="domain" description="Histidine kinase/HSP90-like ATPase" evidence="2">
    <location>
        <begin position="32"/>
        <end position="144"/>
    </location>
</feature>
<dbReference type="EMBL" id="SMKU01000011">
    <property type="protein sequence ID" value="TDD95441.1"/>
    <property type="molecule type" value="Genomic_DNA"/>
</dbReference>
<dbReference type="InterPro" id="IPR036890">
    <property type="entry name" value="HATPase_C_sf"/>
</dbReference>
<keyword evidence="3" id="KW-0547">Nucleotide-binding</keyword>
<protein>
    <submittedName>
        <fullName evidence="3">ATP-binding protein</fullName>
    </submittedName>
</protein>
<dbReference type="InterPro" id="IPR003594">
    <property type="entry name" value="HATPase_dom"/>
</dbReference>
<organism evidence="3 4">
    <name type="scientific">Actinomadura rubrisoli</name>
    <dbReference type="NCBI Taxonomy" id="2530368"/>
    <lineage>
        <taxon>Bacteria</taxon>
        <taxon>Bacillati</taxon>
        <taxon>Actinomycetota</taxon>
        <taxon>Actinomycetes</taxon>
        <taxon>Streptosporangiales</taxon>
        <taxon>Thermomonosporaceae</taxon>
        <taxon>Actinomadura</taxon>
    </lineage>
</organism>
<keyword evidence="3" id="KW-0067">ATP-binding</keyword>
<dbReference type="Pfam" id="PF13581">
    <property type="entry name" value="HATPase_c_2"/>
    <property type="match status" value="1"/>
</dbReference>
<dbReference type="AlphaFoldDB" id="A0A4R5C6P4"/>
<keyword evidence="1" id="KW-0723">Serine/threonine-protein kinase</keyword>
<dbReference type="GO" id="GO:0005524">
    <property type="term" value="F:ATP binding"/>
    <property type="evidence" value="ECO:0007669"/>
    <property type="project" value="UniProtKB-KW"/>
</dbReference>
<keyword evidence="1" id="KW-0808">Transferase</keyword>
<keyword evidence="4" id="KW-1185">Reference proteome</keyword>
<keyword evidence="1" id="KW-0418">Kinase</keyword>
<evidence type="ECO:0000256" key="1">
    <source>
        <dbReference type="ARBA" id="ARBA00022527"/>
    </source>
</evidence>
<dbReference type="PANTHER" id="PTHR35526">
    <property type="entry name" value="ANTI-SIGMA-F FACTOR RSBW-RELATED"/>
    <property type="match status" value="1"/>
</dbReference>
<evidence type="ECO:0000313" key="3">
    <source>
        <dbReference type="EMBL" id="TDD95441.1"/>
    </source>
</evidence>
<dbReference type="PANTHER" id="PTHR35526:SF3">
    <property type="entry name" value="ANTI-SIGMA-F FACTOR RSBW"/>
    <property type="match status" value="1"/>
</dbReference>
<accession>A0A4R5C6P4</accession>
<comment type="caution">
    <text evidence="3">The sequence shown here is derived from an EMBL/GenBank/DDBJ whole genome shotgun (WGS) entry which is preliminary data.</text>
</comment>
<dbReference type="CDD" id="cd16936">
    <property type="entry name" value="HATPase_RsbW-like"/>
    <property type="match status" value="1"/>
</dbReference>
<reference evidence="3 4" key="1">
    <citation type="submission" date="2019-03" db="EMBL/GenBank/DDBJ databases">
        <title>Draft genome sequences of novel Actinobacteria.</title>
        <authorList>
            <person name="Sahin N."/>
            <person name="Ay H."/>
            <person name="Saygin H."/>
        </authorList>
    </citation>
    <scope>NUCLEOTIDE SEQUENCE [LARGE SCALE GENOMIC DNA]</scope>
    <source>
        <strain evidence="3 4">H3C3</strain>
    </source>
</reference>
<dbReference type="InterPro" id="IPR050267">
    <property type="entry name" value="Anti-sigma-factor_SerPK"/>
</dbReference>
<name>A0A4R5C6P4_9ACTN</name>
<evidence type="ECO:0000313" key="4">
    <source>
        <dbReference type="Proteomes" id="UP000294513"/>
    </source>
</evidence>
<proteinExistence type="predicted"/>
<dbReference type="GO" id="GO:0004674">
    <property type="term" value="F:protein serine/threonine kinase activity"/>
    <property type="evidence" value="ECO:0007669"/>
    <property type="project" value="UniProtKB-KW"/>
</dbReference>
<dbReference type="Proteomes" id="UP000294513">
    <property type="component" value="Unassembled WGS sequence"/>
</dbReference>
<dbReference type="SUPFAM" id="SSF55874">
    <property type="entry name" value="ATPase domain of HSP90 chaperone/DNA topoisomerase II/histidine kinase"/>
    <property type="match status" value="1"/>
</dbReference>
<sequence>MGSGMLSSDDLDISCLAAWTAPGQARMMIELRLARWGMAHIAHDVHLIAGELIANAVRSTPEAEIRIRFVREAGTVLLGVWDGSDAMPVARPVKEMTLDDIVPDPRALDPGHDDGTGGWGLPIVQALSSECGVQLTPPHGKWVWSRTPF</sequence>
<dbReference type="OrthoDB" id="3474613at2"/>